<feature type="transmembrane region" description="Helical" evidence="2">
    <location>
        <begin position="140"/>
        <end position="159"/>
    </location>
</feature>
<feature type="region of interest" description="Disordered" evidence="1">
    <location>
        <begin position="1"/>
        <end position="31"/>
    </location>
</feature>
<proteinExistence type="predicted"/>
<evidence type="ECO:0000313" key="3">
    <source>
        <dbReference type="EMBL" id="GLC56468.1"/>
    </source>
</evidence>
<gene>
    <name evidence="3" type="primary">PLESTB001671</name>
    <name evidence="3" type="ORF">PLESTB_001110200</name>
</gene>
<feature type="transmembrane region" description="Helical" evidence="2">
    <location>
        <begin position="166"/>
        <end position="183"/>
    </location>
</feature>
<evidence type="ECO:0000256" key="2">
    <source>
        <dbReference type="SAM" id="Phobius"/>
    </source>
</evidence>
<evidence type="ECO:0000313" key="4">
    <source>
        <dbReference type="Proteomes" id="UP001165080"/>
    </source>
</evidence>
<keyword evidence="2" id="KW-0812">Transmembrane</keyword>
<dbReference type="AlphaFoldDB" id="A0A9W6BQV1"/>
<keyword evidence="2" id="KW-1133">Transmembrane helix</keyword>
<dbReference type="Proteomes" id="UP001165080">
    <property type="component" value="Unassembled WGS sequence"/>
</dbReference>
<organism evidence="3 4">
    <name type="scientific">Pleodorina starrii</name>
    <dbReference type="NCBI Taxonomy" id="330485"/>
    <lineage>
        <taxon>Eukaryota</taxon>
        <taxon>Viridiplantae</taxon>
        <taxon>Chlorophyta</taxon>
        <taxon>core chlorophytes</taxon>
        <taxon>Chlorophyceae</taxon>
        <taxon>CS clade</taxon>
        <taxon>Chlamydomonadales</taxon>
        <taxon>Volvocaceae</taxon>
        <taxon>Pleodorina</taxon>
    </lineage>
</organism>
<comment type="caution">
    <text evidence="3">The sequence shown here is derived from an EMBL/GenBank/DDBJ whole genome shotgun (WGS) entry which is preliminary data.</text>
</comment>
<accession>A0A9W6BQV1</accession>
<sequence length="279" mass="30697">MIATPPQSPPTPTTRSLRAQQQPSHRRHQHQPLPFRSWFARRALKSDLLFISSELILSNVIHITKQLSTLMCVPAAGCSLGRALLDLQQPPFDPAARRADALLAGFPCGESYINQLLYTLRTGAVLDPRLRLRLCDLHNLAYLLTHLATLAVAVAAPSLYVRCRHFLFLAIQVVSLLGAHLSTSLAPDALFPLGAAALMSSRICLVSAFYYSWKSASVLQMTRANVLLLDGRRVRKNSKSRAAAAGQFLRALLYVVASKCRKHACASDAFICIAYILIQ</sequence>
<keyword evidence="4" id="KW-1185">Reference proteome</keyword>
<feature type="transmembrane region" description="Helical" evidence="2">
    <location>
        <begin position="189"/>
        <end position="213"/>
    </location>
</feature>
<name>A0A9W6BQV1_9CHLO</name>
<evidence type="ECO:0000256" key="1">
    <source>
        <dbReference type="SAM" id="MobiDB-lite"/>
    </source>
</evidence>
<dbReference type="EMBL" id="BRXU01000016">
    <property type="protein sequence ID" value="GLC56468.1"/>
    <property type="molecule type" value="Genomic_DNA"/>
</dbReference>
<reference evidence="3 4" key="1">
    <citation type="journal article" date="2023" name="Commun. Biol.">
        <title>Reorganization of the ancestral sex-determining regions during the evolution of trioecy in Pleodorina starrii.</title>
        <authorList>
            <person name="Takahashi K."/>
            <person name="Suzuki S."/>
            <person name="Kawai-Toyooka H."/>
            <person name="Yamamoto K."/>
            <person name="Hamaji T."/>
            <person name="Ootsuki R."/>
            <person name="Yamaguchi H."/>
            <person name="Kawachi M."/>
            <person name="Higashiyama T."/>
            <person name="Nozaki H."/>
        </authorList>
    </citation>
    <scope>NUCLEOTIDE SEQUENCE [LARGE SCALE GENOMIC DNA]</scope>
    <source>
        <strain evidence="3 4">NIES-4479</strain>
    </source>
</reference>
<protein>
    <submittedName>
        <fullName evidence="3">Uncharacterized protein</fullName>
    </submittedName>
</protein>
<feature type="compositionally biased region" description="Pro residues" evidence="1">
    <location>
        <begin position="1"/>
        <end position="12"/>
    </location>
</feature>
<keyword evidence="2" id="KW-0472">Membrane</keyword>